<proteinExistence type="predicted"/>
<dbReference type="Proteomes" id="UP000824890">
    <property type="component" value="Unassembled WGS sequence"/>
</dbReference>
<evidence type="ECO:0000313" key="2">
    <source>
        <dbReference type="EMBL" id="KAH0903819.1"/>
    </source>
</evidence>
<feature type="region of interest" description="Disordered" evidence="1">
    <location>
        <begin position="169"/>
        <end position="247"/>
    </location>
</feature>
<comment type="caution">
    <text evidence="2">The sequence shown here is derived from an EMBL/GenBank/DDBJ whole genome shotgun (WGS) entry which is preliminary data.</text>
</comment>
<keyword evidence="3" id="KW-1185">Reference proteome</keyword>
<evidence type="ECO:0000313" key="3">
    <source>
        <dbReference type="Proteomes" id="UP000824890"/>
    </source>
</evidence>
<protein>
    <submittedName>
        <fullName evidence="2">Uncharacterized protein</fullName>
    </submittedName>
</protein>
<name>A0ABQ8BG67_BRANA</name>
<accession>A0ABQ8BG67</accession>
<organism evidence="2 3">
    <name type="scientific">Brassica napus</name>
    <name type="common">Rape</name>
    <dbReference type="NCBI Taxonomy" id="3708"/>
    <lineage>
        <taxon>Eukaryota</taxon>
        <taxon>Viridiplantae</taxon>
        <taxon>Streptophyta</taxon>
        <taxon>Embryophyta</taxon>
        <taxon>Tracheophyta</taxon>
        <taxon>Spermatophyta</taxon>
        <taxon>Magnoliopsida</taxon>
        <taxon>eudicotyledons</taxon>
        <taxon>Gunneridae</taxon>
        <taxon>Pentapetalae</taxon>
        <taxon>rosids</taxon>
        <taxon>malvids</taxon>
        <taxon>Brassicales</taxon>
        <taxon>Brassicaceae</taxon>
        <taxon>Brassiceae</taxon>
        <taxon>Brassica</taxon>
    </lineage>
</organism>
<dbReference type="EMBL" id="JAGKQM010000011">
    <property type="protein sequence ID" value="KAH0903819.1"/>
    <property type="molecule type" value="Genomic_DNA"/>
</dbReference>
<feature type="region of interest" description="Disordered" evidence="1">
    <location>
        <begin position="1"/>
        <end position="32"/>
    </location>
</feature>
<feature type="compositionally biased region" description="Polar residues" evidence="1">
    <location>
        <begin position="14"/>
        <end position="27"/>
    </location>
</feature>
<reference evidence="2 3" key="1">
    <citation type="submission" date="2021-05" db="EMBL/GenBank/DDBJ databases">
        <title>Genome Assembly of Synthetic Allotetraploid Brassica napus Reveals Homoeologous Exchanges between Subgenomes.</title>
        <authorList>
            <person name="Davis J.T."/>
        </authorList>
    </citation>
    <scope>NUCLEOTIDE SEQUENCE [LARGE SCALE GENOMIC DNA]</scope>
    <source>
        <strain evidence="3">cv. Da-Ae</strain>
        <tissue evidence="2">Seedling</tissue>
    </source>
</reference>
<gene>
    <name evidence="2" type="ORF">HID58_043322</name>
</gene>
<evidence type="ECO:0000256" key="1">
    <source>
        <dbReference type="SAM" id="MobiDB-lite"/>
    </source>
</evidence>
<feature type="region of interest" description="Disordered" evidence="1">
    <location>
        <begin position="43"/>
        <end position="62"/>
    </location>
</feature>
<sequence>MTKKKKPKDKLTGASPSNSSGSQFSDKASSDLAADPSDLRVLALSDSAVSPDKADEPSVEPTGAVTATIYDRAQQNPSFDLAIAALDIAHVSYVPSVEPSGAVTATISDSEPIGAVAATNPESEPTGAVTAGIPAPGYTGAVTDTTSDVVSVNPTSENVDAVTAILEEGEFVPPPSPSPTTDVSPPHHASVCTRKQSSLRKDKAPIASQLPIVDIPPAKEPRPPPSILDKKNPSQETLPSSSRAPQKELTLSDKARLPNLNNLLTVDLSASGFISSGQSAQGIIRKQLWSDLRFLASSPQLQHLPWTVLGYFNQVLSADEHSTAD</sequence>
<feature type="compositionally biased region" description="Basic and acidic residues" evidence="1">
    <location>
        <begin position="217"/>
        <end position="233"/>
    </location>
</feature>
<feature type="compositionally biased region" description="Polar residues" evidence="1">
    <location>
        <begin position="234"/>
        <end position="244"/>
    </location>
</feature>
<feature type="non-terminal residue" evidence="2">
    <location>
        <position position="325"/>
    </location>
</feature>